<accession>A0AAD7CCX5</accession>
<protein>
    <submittedName>
        <fullName evidence="3">Uncharacterized protein</fullName>
    </submittedName>
</protein>
<feature type="region of interest" description="Disordered" evidence="1">
    <location>
        <begin position="343"/>
        <end position="416"/>
    </location>
</feature>
<gene>
    <name evidence="3" type="ORF">FB45DRAFT_284601</name>
</gene>
<keyword evidence="2" id="KW-1133">Transmembrane helix</keyword>
<comment type="caution">
    <text evidence="3">The sequence shown here is derived from an EMBL/GenBank/DDBJ whole genome shotgun (WGS) entry which is preliminary data.</text>
</comment>
<feature type="compositionally biased region" description="Acidic residues" evidence="1">
    <location>
        <begin position="90"/>
        <end position="99"/>
    </location>
</feature>
<keyword evidence="2" id="KW-0812">Transmembrane</keyword>
<name>A0AAD7CCX5_9AGAR</name>
<evidence type="ECO:0000256" key="2">
    <source>
        <dbReference type="SAM" id="Phobius"/>
    </source>
</evidence>
<reference evidence="3" key="1">
    <citation type="submission" date="2023-03" db="EMBL/GenBank/DDBJ databases">
        <title>Massive genome expansion in bonnet fungi (Mycena s.s.) driven by repeated elements and novel gene families across ecological guilds.</title>
        <authorList>
            <consortium name="Lawrence Berkeley National Laboratory"/>
            <person name="Harder C.B."/>
            <person name="Miyauchi S."/>
            <person name="Viragh M."/>
            <person name="Kuo A."/>
            <person name="Thoen E."/>
            <person name="Andreopoulos B."/>
            <person name="Lu D."/>
            <person name="Skrede I."/>
            <person name="Drula E."/>
            <person name="Henrissat B."/>
            <person name="Morin E."/>
            <person name="Kohler A."/>
            <person name="Barry K."/>
            <person name="LaButti K."/>
            <person name="Morin E."/>
            <person name="Salamov A."/>
            <person name="Lipzen A."/>
            <person name="Mereny Z."/>
            <person name="Hegedus B."/>
            <person name="Baldrian P."/>
            <person name="Stursova M."/>
            <person name="Weitz H."/>
            <person name="Taylor A."/>
            <person name="Grigoriev I.V."/>
            <person name="Nagy L.G."/>
            <person name="Martin F."/>
            <person name="Kauserud H."/>
        </authorList>
    </citation>
    <scope>NUCLEOTIDE SEQUENCE</scope>
    <source>
        <strain evidence="3">9284</strain>
    </source>
</reference>
<organism evidence="3 4">
    <name type="scientific">Roridomyces roridus</name>
    <dbReference type="NCBI Taxonomy" id="1738132"/>
    <lineage>
        <taxon>Eukaryota</taxon>
        <taxon>Fungi</taxon>
        <taxon>Dikarya</taxon>
        <taxon>Basidiomycota</taxon>
        <taxon>Agaricomycotina</taxon>
        <taxon>Agaricomycetes</taxon>
        <taxon>Agaricomycetidae</taxon>
        <taxon>Agaricales</taxon>
        <taxon>Marasmiineae</taxon>
        <taxon>Mycenaceae</taxon>
        <taxon>Roridomyces</taxon>
    </lineage>
</organism>
<feature type="non-terminal residue" evidence="3">
    <location>
        <position position="416"/>
    </location>
</feature>
<dbReference type="EMBL" id="JARKIF010000003">
    <property type="protein sequence ID" value="KAJ7643961.1"/>
    <property type="molecule type" value="Genomic_DNA"/>
</dbReference>
<evidence type="ECO:0000313" key="3">
    <source>
        <dbReference type="EMBL" id="KAJ7643961.1"/>
    </source>
</evidence>
<dbReference type="AlphaFoldDB" id="A0AAD7CCX5"/>
<evidence type="ECO:0000313" key="4">
    <source>
        <dbReference type="Proteomes" id="UP001221142"/>
    </source>
</evidence>
<feature type="compositionally biased region" description="Polar residues" evidence="1">
    <location>
        <begin position="351"/>
        <end position="388"/>
    </location>
</feature>
<proteinExistence type="predicted"/>
<feature type="transmembrane region" description="Helical" evidence="2">
    <location>
        <begin position="311"/>
        <end position="333"/>
    </location>
</feature>
<keyword evidence="2" id="KW-0472">Membrane</keyword>
<sequence>GTPKRGCRKRFLFLASTSAASRPGIHSLFLPMASFAGRPTNEPATFYQSGPQSHLRPQDPTRLGAAEDHASNRHSGIDALGMGFMNANLDDSDDEDDEDMRSPVSSPSKHAALAAATGVKTPSKGTFAPPERFETPPPMYNHNSPSPIRVPSPQEIAAPRPGYAAPMAVLNQSANSSVARPQPSAVPAGRAPPPGNLRIVPPGSPMGSPYGTPSPSASPHPLQAPVTPITPVFARPQRTVTMSSDNGSVAFSDTKGLIMRGDREETPLRPRGEKGDQFWRRFSMVAKDSDEKRPSEWLSKTQAGGNRMSRWVWVIGFILLICAIGGIAAGVYVSENGASHQRPDAIGGSANDGTESASSTASGHKSGSTAKGALGTSTGLHVSPTNTVARRANQARGTPLAKHAARSRHSSNDFAH</sequence>
<dbReference type="Proteomes" id="UP001221142">
    <property type="component" value="Unassembled WGS sequence"/>
</dbReference>
<evidence type="ECO:0000256" key="1">
    <source>
        <dbReference type="SAM" id="MobiDB-lite"/>
    </source>
</evidence>
<feature type="region of interest" description="Disordered" evidence="1">
    <location>
        <begin position="202"/>
        <end position="221"/>
    </location>
</feature>
<keyword evidence="4" id="KW-1185">Reference proteome</keyword>
<feature type="region of interest" description="Disordered" evidence="1">
    <location>
        <begin position="41"/>
        <end position="109"/>
    </location>
</feature>
<feature type="compositionally biased region" description="Polar residues" evidence="1">
    <location>
        <begin position="42"/>
        <end position="52"/>
    </location>
</feature>